<dbReference type="STRING" id="1245769.A0A0C7MZF4"/>
<dbReference type="PANTHER" id="PTHR28037:SF1">
    <property type="entry name" value="ALCOHOL O-ACETYLTRANSFERASE 1-RELATED"/>
    <property type="match status" value="1"/>
</dbReference>
<keyword evidence="2" id="KW-1185">Reference proteome</keyword>
<dbReference type="GO" id="GO:0005886">
    <property type="term" value="C:plasma membrane"/>
    <property type="evidence" value="ECO:0007669"/>
    <property type="project" value="EnsemblFungi"/>
</dbReference>
<dbReference type="EMBL" id="LN736366">
    <property type="protein sequence ID" value="CEP63147.1"/>
    <property type="molecule type" value="Genomic_DNA"/>
</dbReference>
<sequence length="462" mass="51493">MDSLSGIEKFHYHRSRLEYHSCFYVAVKLNQAPDNASLRSALEVTISKFPLLYSNAFTNGGNVTLIPLKNTIMLQDVLKPVDFNSLDESFNNYVFNNVAFDYEVDKPLWKILVLKDRRTLVLCTDHLIMDGMSTVAFWKSVIAGLNNSDLLGAPDSGPVFTPKAGLCKVQQHPYDQVPFSVLGLLLWVFVRLMVLLDFANLGLIEKVFIPHLASKDLKFKNYRFPQGLLDSAGGIRNDNCQLNLHISSPKMRLLLKNCKLHKVSFTSLLSAVAAHALQSISSTQVEGSCIKISVPMNARGDVQKILEGTPNSSEFGNFIKSGEFSRDLSKLTELWGTAKSLDEEMASQRYSNLSIQMTKLLNLIDVENFVQGKVNAPYPGSTFEITNLGYQTFDCGADDKYFVEDAFFNEPQGINDVFTFAVVSTPVGGLNCWLSYPKELQTDLQPAIAYMQKILDGLSSET</sequence>
<dbReference type="OrthoDB" id="2150604at2759"/>
<name>A0A0C7MZF4_9SACH</name>
<proteinExistence type="predicted"/>
<dbReference type="PANTHER" id="PTHR28037">
    <property type="entry name" value="ALCOHOL O-ACETYLTRANSFERASE 1-RELATED"/>
    <property type="match status" value="1"/>
</dbReference>
<dbReference type="AlphaFoldDB" id="A0A0C7MZF4"/>
<dbReference type="GO" id="GO:0009410">
    <property type="term" value="P:response to xenobiotic stimulus"/>
    <property type="evidence" value="ECO:0007669"/>
    <property type="project" value="EnsemblFungi"/>
</dbReference>
<evidence type="ECO:0000313" key="1">
    <source>
        <dbReference type="EMBL" id="CEP63147.1"/>
    </source>
</evidence>
<dbReference type="HOGENOM" id="CLU_599872_0_0_1"/>
<gene>
    <name evidence="1" type="ORF">LALA0_S07e03444g</name>
</gene>
<evidence type="ECO:0000313" key="2">
    <source>
        <dbReference type="Proteomes" id="UP000054304"/>
    </source>
</evidence>
<dbReference type="SUPFAM" id="SSF52777">
    <property type="entry name" value="CoA-dependent acyltransferases"/>
    <property type="match status" value="1"/>
</dbReference>
<dbReference type="Pfam" id="PF07247">
    <property type="entry name" value="AATase"/>
    <property type="match status" value="1"/>
</dbReference>
<protein>
    <submittedName>
        <fullName evidence="1">LALA0S07e03444g1_1</fullName>
    </submittedName>
</protein>
<reference evidence="1 2" key="1">
    <citation type="submission" date="2014-12" db="EMBL/GenBank/DDBJ databases">
        <authorList>
            <person name="Neuveglise Cecile"/>
        </authorList>
    </citation>
    <scope>NUCLEOTIDE SEQUENCE [LARGE SCALE GENOMIC DNA]</scope>
    <source>
        <strain evidence="1 2">CBS 12615</strain>
    </source>
</reference>
<dbReference type="GeneID" id="34686638"/>
<dbReference type="RefSeq" id="XP_022629368.1">
    <property type="nucleotide sequence ID" value="XM_022771463.1"/>
</dbReference>
<dbReference type="Proteomes" id="UP000054304">
    <property type="component" value="Unassembled WGS sequence"/>
</dbReference>
<dbReference type="GO" id="GO:0008080">
    <property type="term" value="F:N-acetyltransferase activity"/>
    <property type="evidence" value="ECO:0007669"/>
    <property type="project" value="EnsemblFungi"/>
</dbReference>
<accession>A0A0C7MZF4</accession>
<dbReference type="InterPro" id="IPR052058">
    <property type="entry name" value="Alcohol_O-acetyltransferase"/>
</dbReference>
<organism evidence="1 2">
    <name type="scientific">Lachancea lanzarotensis</name>
    <dbReference type="NCBI Taxonomy" id="1245769"/>
    <lineage>
        <taxon>Eukaryota</taxon>
        <taxon>Fungi</taxon>
        <taxon>Dikarya</taxon>
        <taxon>Ascomycota</taxon>
        <taxon>Saccharomycotina</taxon>
        <taxon>Saccharomycetes</taxon>
        <taxon>Saccharomycetales</taxon>
        <taxon>Saccharomycetaceae</taxon>
        <taxon>Lachancea</taxon>
    </lineage>
</organism>
<dbReference type="GO" id="GO:0005635">
    <property type="term" value="C:nuclear envelope"/>
    <property type="evidence" value="ECO:0007669"/>
    <property type="project" value="EnsemblFungi"/>
</dbReference>
<dbReference type="InterPro" id="IPR010828">
    <property type="entry name" value="Atf2/Sli1-like"/>
</dbReference>